<gene>
    <name evidence="2" type="ORF">LCGC14_0430960</name>
</gene>
<organism evidence="2">
    <name type="scientific">marine sediment metagenome</name>
    <dbReference type="NCBI Taxonomy" id="412755"/>
    <lineage>
        <taxon>unclassified sequences</taxon>
        <taxon>metagenomes</taxon>
        <taxon>ecological metagenomes</taxon>
    </lineage>
</organism>
<sequence>MADWLDKVQEKEKVFKPLFDRMDKDRDILYSSPFVMMTLDGQREQKDVSNVTLPDGALFAAKAIAKLAGVKRQTMVEAGRKEMSDEETTAVENFLDDTEYEVDAKLNEEGEWPEFSTHSEGVCINGPIADQILTREENGIYIPDVRPLDTRYLVYEIGVKENWVAYKMFRDKSMVLEQYDVKSQSLQEENNIITGIWTNEKEIIYVNKQLANEQDNPYGKPPFVIQMPPSGSALKHRDTKKRQGESIFSLLRDLYPEINWIATLLKTMNYDLLKPPYQEVTEEGRTAKPGKNYPGKAGRVMQVDQQNAYTLIPKPDLKNFTRVFMNMIDRREQMASFSIQDFGSVTFPLPAVSLALLAGSKGELLLSRLWALALLYQQRSRMIIEQYLEINKTLELGAEGHRRKHDPSKLKGEYVIKYRYSSVSKEEQASDAAIANSMGGLVSEDYKRREILKLPDPDGEKMKIRAEQAERMDPVIALYEQGSSLIAQSAKGGDRADMKAKLILRKIESLLRPQPVVQPKTEEPKSPEPAEAKQLIPLFGGGGGGRGNATQRPEELEEEKE</sequence>
<reference evidence="2" key="1">
    <citation type="journal article" date="2015" name="Nature">
        <title>Complex archaea that bridge the gap between prokaryotes and eukaryotes.</title>
        <authorList>
            <person name="Spang A."/>
            <person name="Saw J.H."/>
            <person name="Jorgensen S.L."/>
            <person name="Zaremba-Niedzwiedzka K."/>
            <person name="Martijn J."/>
            <person name="Lind A.E."/>
            <person name="van Eijk R."/>
            <person name="Schleper C."/>
            <person name="Guy L."/>
            <person name="Ettema T.J."/>
        </authorList>
    </citation>
    <scope>NUCLEOTIDE SEQUENCE</scope>
</reference>
<dbReference type="AlphaFoldDB" id="A0A0F9VA33"/>
<protein>
    <recommendedName>
        <fullName evidence="3">Portal protein</fullName>
    </recommendedName>
</protein>
<evidence type="ECO:0000313" key="2">
    <source>
        <dbReference type="EMBL" id="KKN70401.1"/>
    </source>
</evidence>
<proteinExistence type="predicted"/>
<feature type="compositionally biased region" description="Basic and acidic residues" evidence="1">
    <location>
        <begin position="520"/>
        <end position="531"/>
    </location>
</feature>
<name>A0A0F9VA33_9ZZZZ</name>
<evidence type="ECO:0008006" key="3">
    <source>
        <dbReference type="Google" id="ProtNLM"/>
    </source>
</evidence>
<accession>A0A0F9VA33</accession>
<dbReference type="EMBL" id="LAZR01000403">
    <property type="protein sequence ID" value="KKN70401.1"/>
    <property type="molecule type" value="Genomic_DNA"/>
</dbReference>
<comment type="caution">
    <text evidence="2">The sequence shown here is derived from an EMBL/GenBank/DDBJ whole genome shotgun (WGS) entry which is preliminary data.</text>
</comment>
<evidence type="ECO:0000256" key="1">
    <source>
        <dbReference type="SAM" id="MobiDB-lite"/>
    </source>
</evidence>
<feature type="region of interest" description="Disordered" evidence="1">
    <location>
        <begin position="513"/>
        <end position="561"/>
    </location>
</feature>